<evidence type="ECO:0000313" key="2">
    <source>
        <dbReference type="Proteomes" id="UP000317178"/>
    </source>
</evidence>
<accession>A0A518CIN2</accession>
<reference evidence="1 2" key="1">
    <citation type="submission" date="2019-02" db="EMBL/GenBank/DDBJ databases">
        <title>Deep-cultivation of Planctomycetes and their phenomic and genomic characterization uncovers novel biology.</title>
        <authorList>
            <person name="Wiegand S."/>
            <person name="Jogler M."/>
            <person name="Boedeker C."/>
            <person name="Pinto D."/>
            <person name="Vollmers J."/>
            <person name="Rivas-Marin E."/>
            <person name="Kohn T."/>
            <person name="Peeters S.H."/>
            <person name="Heuer A."/>
            <person name="Rast P."/>
            <person name="Oberbeckmann S."/>
            <person name="Bunk B."/>
            <person name="Jeske O."/>
            <person name="Meyerdierks A."/>
            <person name="Storesund J.E."/>
            <person name="Kallscheuer N."/>
            <person name="Luecker S."/>
            <person name="Lage O.M."/>
            <person name="Pohl T."/>
            <person name="Merkel B.J."/>
            <person name="Hornburger P."/>
            <person name="Mueller R.-W."/>
            <person name="Bruemmer F."/>
            <person name="Labrenz M."/>
            <person name="Spormann A.M."/>
            <person name="Op den Camp H."/>
            <person name="Overmann J."/>
            <person name="Amann R."/>
            <person name="Jetten M.S.M."/>
            <person name="Mascher T."/>
            <person name="Medema M.H."/>
            <person name="Devos D.P."/>
            <person name="Kaster A.-K."/>
            <person name="Ovreas L."/>
            <person name="Rohde M."/>
            <person name="Galperin M.Y."/>
            <person name="Jogler C."/>
        </authorList>
    </citation>
    <scope>NUCLEOTIDE SEQUENCE [LARGE SCALE GENOMIC DNA]</scope>
    <source>
        <strain evidence="1 2">Pla110</strain>
    </source>
</reference>
<dbReference type="EMBL" id="CP036281">
    <property type="protein sequence ID" value="QDU79082.1"/>
    <property type="molecule type" value="Genomic_DNA"/>
</dbReference>
<dbReference type="Proteomes" id="UP000317178">
    <property type="component" value="Chromosome"/>
</dbReference>
<protein>
    <submittedName>
        <fullName evidence="1">Uncharacterized protein</fullName>
    </submittedName>
</protein>
<dbReference type="RefSeq" id="WP_144993405.1">
    <property type="nucleotide sequence ID" value="NZ_CP036281.1"/>
</dbReference>
<evidence type="ECO:0000313" key="1">
    <source>
        <dbReference type="EMBL" id="QDU79082.1"/>
    </source>
</evidence>
<organism evidence="1 2">
    <name type="scientific">Polystyrenella longa</name>
    <dbReference type="NCBI Taxonomy" id="2528007"/>
    <lineage>
        <taxon>Bacteria</taxon>
        <taxon>Pseudomonadati</taxon>
        <taxon>Planctomycetota</taxon>
        <taxon>Planctomycetia</taxon>
        <taxon>Planctomycetales</taxon>
        <taxon>Planctomycetaceae</taxon>
        <taxon>Polystyrenella</taxon>
    </lineage>
</organism>
<dbReference type="KEGG" id="plon:Pla110_07860"/>
<dbReference type="AlphaFoldDB" id="A0A518CIN2"/>
<sequence>MFLSKIFWVSILLLVGIVGWKVFDAFQSRDYVQEGYAVIDLHCTEESVQIVIRFSSKHIYERSLAEDGFRSLKSSSAELISGSGKTWLVTWPLSDEAEYGKPVISYIGSYQEAGSKDLFGKITGIDPISIRAFGSENQVLLIGDQIQLCDIADDKRVTLPGTIKTCSLSQDRRHLLVWEGGLKVYSVPDFKDQKLLDMGEEVDKFRKVITKTAREKIFVTDDLSYLVIVPTEKGRDMSQQSIAHLFDIRSQTTSIYKLKGMWKANILDAQAENGELIWLVKSFFASNWYFYNAQGVKKQQIPVPDSKHKEPYPQWYEQEQHYLDTEQRRFWLARTDFNLKIESDQSFTVSVFRYDIETENAFNYELTVPIDLLVDGAN</sequence>
<keyword evidence="2" id="KW-1185">Reference proteome</keyword>
<gene>
    <name evidence="1" type="ORF">Pla110_07860</name>
</gene>
<name>A0A518CIN2_9PLAN</name>
<proteinExistence type="predicted"/>